<keyword evidence="2" id="KW-1185">Reference proteome</keyword>
<organism evidence="1 2">
    <name type="scientific">Dallia pectoralis</name>
    <name type="common">Alaska blackfish</name>
    <dbReference type="NCBI Taxonomy" id="75939"/>
    <lineage>
        <taxon>Eukaryota</taxon>
        <taxon>Metazoa</taxon>
        <taxon>Chordata</taxon>
        <taxon>Craniata</taxon>
        <taxon>Vertebrata</taxon>
        <taxon>Euteleostomi</taxon>
        <taxon>Actinopterygii</taxon>
        <taxon>Neopterygii</taxon>
        <taxon>Teleostei</taxon>
        <taxon>Protacanthopterygii</taxon>
        <taxon>Esociformes</taxon>
        <taxon>Umbridae</taxon>
        <taxon>Dallia</taxon>
    </lineage>
</organism>
<dbReference type="EMBL" id="CM055728">
    <property type="protein sequence ID" value="KAJ8016565.1"/>
    <property type="molecule type" value="Genomic_DNA"/>
</dbReference>
<reference evidence="1" key="1">
    <citation type="submission" date="2021-05" db="EMBL/GenBank/DDBJ databases">
        <authorList>
            <person name="Pan Q."/>
            <person name="Jouanno E."/>
            <person name="Zahm M."/>
            <person name="Klopp C."/>
            <person name="Cabau C."/>
            <person name="Louis A."/>
            <person name="Berthelot C."/>
            <person name="Parey E."/>
            <person name="Roest Crollius H."/>
            <person name="Montfort J."/>
            <person name="Robinson-Rechavi M."/>
            <person name="Bouchez O."/>
            <person name="Lampietro C."/>
            <person name="Lopez Roques C."/>
            <person name="Donnadieu C."/>
            <person name="Postlethwait J."/>
            <person name="Bobe J."/>
            <person name="Dillon D."/>
            <person name="Chandos A."/>
            <person name="von Hippel F."/>
            <person name="Guiguen Y."/>
        </authorList>
    </citation>
    <scope>NUCLEOTIDE SEQUENCE</scope>
    <source>
        <strain evidence="1">YG-Jan2019</strain>
    </source>
</reference>
<dbReference type="Proteomes" id="UP001157502">
    <property type="component" value="Chromosome 1"/>
</dbReference>
<name>A0ACC2HLK4_DALPE</name>
<sequence length="110" mass="12027">MKLGSGVLSAVRKGRHRKCGIPQLKSPLVCSEPGADMTCVVVRESGGGEEEREMDGVRSIFTSSRPSIFVFKLIAQCLCPTERPDPISWRQAEAGERLSDQAAYVSRDSE</sequence>
<gene>
    <name evidence="1" type="ORF">DPEC_G00008560</name>
</gene>
<proteinExistence type="predicted"/>
<evidence type="ECO:0000313" key="1">
    <source>
        <dbReference type="EMBL" id="KAJ8016565.1"/>
    </source>
</evidence>
<protein>
    <submittedName>
        <fullName evidence="1">Uncharacterized protein</fullName>
    </submittedName>
</protein>
<accession>A0ACC2HLK4</accession>
<evidence type="ECO:0000313" key="2">
    <source>
        <dbReference type="Proteomes" id="UP001157502"/>
    </source>
</evidence>
<comment type="caution">
    <text evidence="1">The sequence shown here is derived from an EMBL/GenBank/DDBJ whole genome shotgun (WGS) entry which is preliminary data.</text>
</comment>